<gene>
    <name evidence="1" type="ORF">EcWSU1_03211</name>
</gene>
<proteinExistence type="predicted"/>
<dbReference type="HOGENOM" id="CLU_215319_0_0_6"/>
<organism evidence="1 2">
    <name type="scientific">Enterobacter ludwigii</name>
    <dbReference type="NCBI Taxonomy" id="299767"/>
    <lineage>
        <taxon>Bacteria</taxon>
        <taxon>Pseudomonadati</taxon>
        <taxon>Pseudomonadota</taxon>
        <taxon>Gammaproteobacteria</taxon>
        <taxon>Enterobacterales</taxon>
        <taxon>Enterobacteriaceae</taxon>
        <taxon>Enterobacter</taxon>
        <taxon>Enterobacter cloacae complex</taxon>
    </lineage>
</organism>
<name>G8LLK7_9ENTR</name>
<dbReference type="Proteomes" id="UP000007838">
    <property type="component" value="Chromosome"/>
</dbReference>
<accession>G8LLK7</accession>
<dbReference type="KEGG" id="eec:EcWSU1_03211"/>
<protein>
    <submittedName>
        <fullName evidence="1">Uncharacterized protein</fullName>
    </submittedName>
</protein>
<sequence length="53" mass="6001">MTHDKNLHIAPLLLTRITGVDYPRLPLRGRKPDGRALCLIHSVNETLFFTSMA</sequence>
<reference evidence="1 2" key="1">
    <citation type="journal article" date="2011" name="Stand. Genomic Sci.">
        <title>Complete genome of the onion pathogen Enterobacter cloacae EcWSU1.</title>
        <authorList>
            <person name="Humann J.L."/>
            <person name="Wildung M."/>
            <person name="Cheng C.H."/>
            <person name="Lee T."/>
            <person name="Stewart J.E."/>
            <person name="Drew J.C."/>
            <person name="Triplett E.W."/>
            <person name="Main D."/>
            <person name="Schroeder B.K."/>
        </authorList>
    </citation>
    <scope>NUCLEOTIDE SEQUENCE [LARGE SCALE GENOMIC DNA]</scope>
    <source>
        <strain evidence="1 2">EcWSU1</strain>
    </source>
</reference>
<evidence type="ECO:0000313" key="2">
    <source>
        <dbReference type="Proteomes" id="UP000007838"/>
    </source>
</evidence>
<evidence type="ECO:0000313" key="1">
    <source>
        <dbReference type="EMBL" id="AEW74639.1"/>
    </source>
</evidence>
<dbReference type="AlphaFoldDB" id="G8LLK7"/>
<dbReference type="EMBL" id="CP002886">
    <property type="protein sequence ID" value="AEW74639.1"/>
    <property type="molecule type" value="Genomic_DNA"/>
</dbReference>